<dbReference type="InterPro" id="IPR036047">
    <property type="entry name" value="F-box-like_dom_sf"/>
</dbReference>
<accession>A0A9Q8PC12</accession>
<evidence type="ECO:0000313" key="3">
    <source>
        <dbReference type="EMBL" id="UJO19665.1"/>
    </source>
</evidence>
<feature type="domain" description="F-box" evidence="2">
    <location>
        <begin position="18"/>
        <end position="43"/>
    </location>
</feature>
<dbReference type="AlphaFoldDB" id="A0A9Q8PC12"/>
<reference evidence="3" key="2">
    <citation type="journal article" date="2022" name="Microb. Genom.">
        <title>A chromosome-scale genome assembly of the tomato pathogen Cladosporium fulvum reveals a compartmentalized genome architecture and the presence of a dispensable chromosome.</title>
        <authorList>
            <person name="Zaccaron A.Z."/>
            <person name="Chen L.H."/>
            <person name="Samaras A."/>
            <person name="Stergiopoulos I."/>
        </authorList>
    </citation>
    <scope>NUCLEOTIDE SEQUENCE</scope>
    <source>
        <strain evidence="3">Race5_Kim</strain>
    </source>
</reference>
<feature type="region of interest" description="Disordered" evidence="1">
    <location>
        <begin position="246"/>
        <end position="277"/>
    </location>
</feature>
<dbReference type="OrthoDB" id="3800738at2759"/>
<keyword evidence="4" id="KW-1185">Reference proteome</keyword>
<dbReference type="InterPro" id="IPR001810">
    <property type="entry name" value="F-box_dom"/>
</dbReference>
<dbReference type="Pfam" id="PF00646">
    <property type="entry name" value="F-box"/>
    <property type="match status" value="1"/>
</dbReference>
<sequence length="277" mass="31095">MANAASNKAAENVWQVAELLEEILLRLPLHDLLVSQRVCRTWHTGTSSILEALFLQPRPGRCTYRSTGRNPGWKNLDGDAVSPVYNPFISKDFVFIPDLDADEMLAALPYGGEIIHYGLVAPDPFIKKHQQLYQQVNFLGMGASWRNMLVMQPPATQIEFDCDNHWYEVTGNISTTISNPNGVTWGDLVDAYRAHWMQCLNCPIWGTPELDGPARWPVNGGRELRVMDIGTGMDSLNRIKDMGIDVAAEARSKDEDEDPEEDEESEDDDELDGDDTE</sequence>
<evidence type="ECO:0000259" key="2">
    <source>
        <dbReference type="Pfam" id="PF00646"/>
    </source>
</evidence>
<dbReference type="RefSeq" id="XP_047764031.1">
    <property type="nucleotide sequence ID" value="XM_047909632.1"/>
</dbReference>
<dbReference type="Gene3D" id="1.20.1280.50">
    <property type="match status" value="1"/>
</dbReference>
<dbReference type="Proteomes" id="UP000756132">
    <property type="component" value="Chromosome 7"/>
</dbReference>
<gene>
    <name evidence="3" type="ORF">CLAFUR5_10484</name>
</gene>
<dbReference type="KEGG" id="ffu:CLAFUR5_10484"/>
<organism evidence="3 4">
    <name type="scientific">Passalora fulva</name>
    <name type="common">Tomato leaf mold</name>
    <name type="synonym">Cladosporium fulvum</name>
    <dbReference type="NCBI Taxonomy" id="5499"/>
    <lineage>
        <taxon>Eukaryota</taxon>
        <taxon>Fungi</taxon>
        <taxon>Dikarya</taxon>
        <taxon>Ascomycota</taxon>
        <taxon>Pezizomycotina</taxon>
        <taxon>Dothideomycetes</taxon>
        <taxon>Dothideomycetidae</taxon>
        <taxon>Mycosphaerellales</taxon>
        <taxon>Mycosphaerellaceae</taxon>
        <taxon>Fulvia</taxon>
    </lineage>
</organism>
<reference evidence="3" key="1">
    <citation type="submission" date="2021-12" db="EMBL/GenBank/DDBJ databases">
        <authorList>
            <person name="Zaccaron A."/>
            <person name="Stergiopoulos I."/>
        </authorList>
    </citation>
    <scope>NUCLEOTIDE SEQUENCE</scope>
    <source>
        <strain evidence="3">Race5_Kim</strain>
    </source>
</reference>
<dbReference type="GeneID" id="71990362"/>
<name>A0A9Q8PC12_PASFU</name>
<dbReference type="EMBL" id="CP090169">
    <property type="protein sequence ID" value="UJO19665.1"/>
    <property type="molecule type" value="Genomic_DNA"/>
</dbReference>
<dbReference type="SUPFAM" id="SSF81383">
    <property type="entry name" value="F-box domain"/>
    <property type="match status" value="1"/>
</dbReference>
<proteinExistence type="predicted"/>
<feature type="compositionally biased region" description="Acidic residues" evidence="1">
    <location>
        <begin position="255"/>
        <end position="277"/>
    </location>
</feature>
<evidence type="ECO:0000256" key="1">
    <source>
        <dbReference type="SAM" id="MobiDB-lite"/>
    </source>
</evidence>
<protein>
    <recommendedName>
        <fullName evidence="2">F-box domain-containing protein</fullName>
    </recommendedName>
</protein>
<evidence type="ECO:0000313" key="4">
    <source>
        <dbReference type="Proteomes" id="UP000756132"/>
    </source>
</evidence>